<reference evidence="10 11" key="2">
    <citation type="submission" date="2020-04" db="EMBL/GenBank/DDBJ databases">
        <authorList>
            <person name="Fomenkov A."/>
            <person name="Anton B.P."/>
            <person name="Roberts R.J."/>
        </authorList>
    </citation>
    <scope>NUCLEOTIDE SEQUENCE [LARGE SCALE GENOMIC DNA]</scope>
    <source>
        <strain evidence="10 11">S2</strain>
    </source>
</reference>
<keyword evidence="5" id="KW-0378">Hydrolase</keyword>
<dbReference type="EMBL" id="CP051128">
    <property type="protein sequence ID" value="QIZ10330.1"/>
    <property type="molecule type" value="Genomic_DNA"/>
</dbReference>
<accession>A0A6H1P9P3</accession>
<dbReference type="InterPro" id="IPR054593">
    <property type="entry name" value="Beta-mannosidase-like_N2"/>
</dbReference>
<dbReference type="Gene3D" id="3.20.20.80">
    <property type="entry name" value="Glycosidases"/>
    <property type="match status" value="1"/>
</dbReference>
<dbReference type="Pfam" id="PF00703">
    <property type="entry name" value="Glyco_hydro_2"/>
    <property type="match status" value="1"/>
</dbReference>
<dbReference type="Pfam" id="PF22666">
    <property type="entry name" value="Glyco_hydro_2_N2"/>
    <property type="match status" value="1"/>
</dbReference>
<dbReference type="InterPro" id="IPR006102">
    <property type="entry name" value="Ig-like_GH2"/>
</dbReference>
<dbReference type="InterPro" id="IPR006103">
    <property type="entry name" value="Glyco_hydro_2_cat"/>
</dbReference>
<dbReference type="InterPro" id="IPR036156">
    <property type="entry name" value="Beta-gal/glucu_dom_sf"/>
</dbReference>
<dbReference type="GO" id="GO:0006516">
    <property type="term" value="P:glycoprotein catabolic process"/>
    <property type="evidence" value="ECO:0007669"/>
    <property type="project" value="TreeGrafter"/>
</dbReference>
<evidence type="ECO:0000256" key="4">
    <source>
        <dbReference type="ARBA" id="ARBA00022729"/>
    </source>
</evidence>
<dbReference type="GO" id="GO:0004567">
    <property type="term" value="F:beta-mannosidase activity"/>
    <property type="evidence" value="ECO:0007669"/>
    <property type="project" value="UniProtKB-EC"/>
</dbReference>
<dbReference type="EC" id="3.2.1.25" evidence="3"/>
<protein>
    <recommendedName>
        <fullName evidence="3">beta-mannosidase</fullName>
        <ecNumber evidence="3">3.2.1.25</ecNumber>
    </recommendedName>
</protein>
<dbReference type="InterPro" id="IPR017853">
    <property type="entry name" value="GH"/>
</dbReference>
<feature type="domain" description="Beta-mannosidase-like galactose-binding" evidence="9">
    <location>
        <begin position="35"/>
        <end position="182"/>
    </location>
</feature>
<dbReference type="InterPro" id="IPR050887">
    <property type="entry name" value="Beta-mannosidase_GH2"/>
</dbReference>
<dbReference type="Proteomes" id="UP000501868">
    <property type="component" value="Chromosome"/>
</dbReference>
<dbReference type="SUPFAM" id="SSF49303">
    <property type="entry name" value="beta-Galactosidase/glucuronidase domain"/>
    <property type="match status" value="2"/>
</dbReference>
<dbReference type="InterPro" id="IPR013783">
    <property type="entry name" value="Ig-like_fold"/>
</dbReference>
<evidence type="ECO:0000256" key="6">
    <source>
        <dbReference type="ARBA" id="ARBA00023295"/>
    </source>
</evidence>
<dbReference type="Pfam" id="PF02836">
    <property type="entry name" value="Glyco_hydro_2_C"/>
    <property type="match status" value="1"/>
</dbReference>
<evidence type="ECO:0000259" key="7">
    <source>
        <dbReference type="Pfam" id="PF00703"/>
    </source>
</evidence>
<comment type="similarity">
    <text evidence="2">Belongs to the glycosyl hydrolase 2 family.</text>
</comment>
<dbReference type="SUPFAM" id="SSF49785">
    <property type="entry name" value="Galactose-binding domain-like"/>
    <property type="match status" value="1"/>
</dbReference>
<dbReference type="InterPro" id="IPR008979">
    <property type="entry name" value="Galactose-bd-like_sf"/>
</dbReference>
<dbReference type="GO" id="GO:0005975">
    <property type="term" value="P:carbohydrate metabolic process"/>
    <property type="evidence" value="ECO:0007669"/>
    <property type="project" value="InterPro"/>
</dbReference>
<evidence type="ECO:0000256" key="3">
    <source>
        <dbReference type="ARBA" id="ARBA00012754"/>
    </source>
</evidence>
<keyword evidence="4" id="KW-0732">Signal</keyword>
<proteinExistence type="inferred from homology"/>
<dbReference type="SUPFAM" id="SSF51445">
    <property type="entry name" value="(Trans)glycosidases"/>
    <property type="match status" value="1"/>
</dbReference>
<feature type="domain" description="Glycoside hydrolase family 2 immunoglobulin-like beta-sandwich" evidence="7">
    <location>
        <begin position="197"/>
        <end position="301"/>
    </location>
</feature>
<evidence type="ECO:0000256" key="5">
    <source>
        <dbReference type="ARBA" id="ARBA00022801"/>
    </source>
</evidence>
<dbReference type="PANTHER" id="PTHR43730">
    <property type="entry name" value="BETA-MANNOSIDASE"/>
    <property type="match status" value="1"/>
</dbReference>
<feature type="domain" description="Glycoside hydrolase family 2 catalytic" evidence="8">
    <location>
        <begin position="320"/>
        <end position="469"/>
    </location>
</feature>
<name>A0A6H1P9P3_PRIMG</name>
<evidence type="ECO:0000313" key="11">
    <source>
        <dbReference type="Proteomes" id="UP000501868"/>
    </source>
</evidence>
<dbReference type="PANTHER" id="PTHR43730:SF1">
    <property type="entry name" value="BETA-MANNOSIDASE"/>
    <property type="match status" value="1"/>
</dbReference>
<evidence type="ECO:0000259" key="8">
    <source>
        <dbReference type="Pfam" id="PF02836"/>
    </source>
</evidence>
<reference evidence="10 11" key="1">
    <citation type="submission" date="2020-04" db="EMBL/GenBank/DDBJ databases">
        <title>Genome-Wide Identification of 5-Methylcytosine Sites in Bacterial Genomes By High-Throughput Sequencing of MspJI Restriction Fragments.</title>
        <authorList>
            <person name="Wu V."/>
        </authorList>
    </citation>
    <scope>NUCLEOTIDE SEQUENCE [LARGE SCALE GENOMIC DNA]</scope>
    <source>
        <strain evidence="10 11">S2</strain>
    </source>
</reference>
<evidence type="ECO:0000259" key="9">
    <source>
        <dbReference type="Pfam" id="PF22666"/>
    </source>
</evidence>
<keyword evidence="6" id="KW-0326">Glycosidase</keyword>
<evidence type="ECO:0000256" key="2">
    <source>
        <dbReference type="ARBA" id="ARBA00007401"/>
    </source>
</evidence>
<evidence type="ECO:0000256" key="1">
    <source>
        <dbReference type="ARBA" id="ARBA00000829"/>
    </source>
</evidence>
<dbReference type="Gene3D" id="2.60.120.260">
    <property type="entry name" value="Galactose-binding domain-like"/>
    <property type="match status" value="1"/>
</dbReference>
<sequence length="858" mass="99287">MEISLSTGPWFLKGYWPWVPLKDKSMETGKKLIGTTDWIPATVPGGVHYDLYRAGLIEHPYYEMNSLKCEWIENRWWMYKTTFEKPKETGEKFELVFKGIDYEALFYLNGIFLGEHKGMFHPAKFDITSYISASEQFELIVVFKHPPDEMGQIGKTSTTFTQKSRFNYKWDFSTRLVNIGFWDDINLIIHQKAMIGDVSLLTDVTDGLGLINLSAEIEYNKCDSDLLFLEVMGYDPKDDQAFRKEVPLKIGEGRSDLRITIVDPELWFPNGHGEQPLYTLLIRIKDENTIFNQKQYQVGIRKLSYIKNDNSPKDALPYTVVINGKRIYIKGFNITPLDHLYGNVTREHYEFLIKKVKRANGNMVRIWGGGIIEKEIFYDLCDKHGIMVWQEFIQSSSGIDNIPSKRPEFLELLKRTAITAIKEKRNHVSLTFWSGGNELMDENFKPSTYEDKNIALLKKLVETYDPARFFLPTSASGPVEFVTEKKGISHDIHGHWQYAGNPAHYKLFGESDSLFHSEFGTDGVSSLKSLRKFLSEENLYPTTMSDHIVWRHHGEWWGTYNRDQEIFGPIHEISLFVDCSQWMQAEGLRFILEANRRREFQNSGSLIWQLNEPWPNASCTNVVDFYGEEKMAFHWARKSFAPIHVSLDYRSLNYKIGDSFKAPVFIHGNGESKQVVVRSQIITTKGTLLKEETVKFEMVPFKACKLSEIEFTVSKEHGELFFIRLQLLENEKVFHENVYTFSTKEETIYSPSLTLPDSRLTVKSTTQWNKVGSEWNRVYCVTNAGEDVALHIHPIEETNGFWMEADDSFVTLFPGESKNFTMHCAPKTAGGFLKEDQINRQEPIIRFNHFAQGLKATY</sequence>
<comment type="catalytic activity">
    <reaction evidence="1">
        <text>Hydrolysis of terminal, non-reducing beta-D-mannose residues in beta-D-mannosides.</text>
        <dbReference type="EC" id="3.2.1.25"/>
    </reaction>
</comment>
<dbReference type="AlphaFoldDB" id="A0A6H1P9P3"/>
<gene>
    <name evidence="10" type="ORF">HFZ78_29475</name>
</gene>
<dbReference type="Gene3D" id="2.60.40.10">
    <property type="entry name" value="Immunoglobulins"/>
    <property type="match status" value="2"/>
</dbReference>
<evidence type="ECO:0000313" key="10">
    <source>
        <dbReference type="EMBL" id="QIZ10330.1"/>
    </source>
</evidence>
<organism evidence="10 11">
    <name type="scientific">Priestia megaterium</name>
    <name type="common">Bacillus megaterium</name>
    <dbReference type="NCBI Taxonomy" id="1404"/>
    <lineage>
        <taxon>Bacteria</taxon>
        <taxon>Bacillati</taxon>
        <taxon>Bacillota</taxon>
        <taxon>Bacilli</taxon>
        <taxon>Bacillales</taxon>
        <taxon>Bacillaceae</taxon>
        <taxon>Priestia</taxon>
    </lineage>
</organism>